<evidence type="ECO:0000256" key="3">
    <source>
        <dbReference type="PIRSR" id="PIRSR037251-1"/>
    </source>
</evidence>
<evidence type="ECO:0000256" key="4">
    <source>
        <dbReference type="SAM" id="Phobius"/>
    </source>
</evidence>
<feature type="active site" evidence="3">
    <location>
        <position position="382"/>
    </location>
</feature>
<dbReference type="SUPFAM" id="SSF53474">
    <property type="entry name" value="alpha/beta-Hydrolases"/>
    <property type="match status" value="1"/>
</dbReference>
<protein>
    <submittedName>
        <fullName evidence="6">Arylacetamide deacetylase-like 4</fullName>
    </submittedName>
</protein>
<reference evidence="6" key="1">
    <citation type="submission" date="2022-02" db="EMBL/GenBank/DDBJ databases">
        <title>Atlantic sturgeon de novo genome assembly.</title>
        <authorList>
            <person name="Stock M."/>
            <person name="Klopp C."/>
            <person name="Guiguen Y."/>
            <person name="Cabau C."/>
            <person name="Parinello H."/>
            <person name="Santidrian Yebra-Pimentel E."/>
            <person name="Kuhl H."/>
            <person name="Dirks R.P."/>
            <person name="Guessner J."/>
            <person name="Wuertz S."/>
            <person name="Du K."/>
            <person name="Schartl M."/>
        </authorList>
    </citation>
    <scope>NUCLEOTIDE SEQUENCE</scope>
    <source>
        <strain evidence="6">STURGEONOMICS-FGT-2020</strain>
        <tissue evidence="6">Whole blood</tissue>
    </source>
</reference>
<dbReference type="InterPro" id="IPR017157">
    <property type="entry name" value="Arylacetamide_deacetylase"/>
</dbReference>
<dbReference type="InterPro" id="IPR029058">
    <property type="entry name" value="AB_hydrolase_fold"/>
</dbReference>
<dbReference type="PANTHER" id="PTHR48081">
    <property type="entry name" value="AB HYDROLASE SUPERFAMILY PROTEIN C4A8.06C"/>
    <property type="match status" value="1"/>
</dbReference>
<keyword evidence="4" id="KW-0472">Membrane</keyword>
<dbReference type="InterPro" id="IPR050300">
    <property type="entry name" value="GDXG_lipolytic_enzyme"/>
</dbReference>
<evidence type="ECO:0000259" key="5">
    <source>
        <dbReference type="Pfam" id="PF07859"/>
    </source>
</evidence>
<dbReference type="InterPro" id="IPR013094">
    <property type="entry name" value="AB_hydrolase_3"/>
</dbReference>
<comment type="caution">
    <text evidence="6">The sequence shown here is derived from an EMBL/GenBank/DDBJ whole genome shotgun (WGS) entry which is preliminary data.</text>
</comment>
<dbReference type="GO" id="GO:0016020">
    <property type="term" value="C:membrane"/>
    <property type="evidence" value="ECO:0007669"/>
    <property type="project" value="InterPro"/>
</dbReference>
<feature type="domain" description="Alpha/beta hydrolase fold-3" evidence="5">
    <location>
        <begin position="305"/>
        <end position="385"/>
    </location>
</feature>
<evidence type="ECO:0000313" key="6">
    <source>
        <dbReference type="EMBL" id="KAK1133265.1"/>
    </source>
</evidence>
<keyword evidence="2" id="KW-0378">Hydrolase</keyword>
<evidence type="ECO:0000313" key="7">
    <source>
        <dbReference type="Proteomes" id="UP001230051"/>
    </source>
</evidence>
<feature type="active site" evidence="3">
    <location>
        <position position="352"/>
    </location>
</feature>
<evidence type="ECO:0000256" key="2">
    <source>
        <dbReference type="ARBA" id="ARBA00022801"/>
    </source>
</evidence>
<feature type="active site" evidence="3">
    <location>
        <position position="199"/>
    </location>
</feature>
<feature type="transmembrane region" description="Helical" evidence="4">
    <location>
        <begin position="6"/>
        <end position="28"/>
    </location>
</feature>
<gene>
    <name evidence="6" type="primary">AADACL4</name>
    <name evidence="6" type="ORF">AOXY_G38317</name>
</gene>
<dbReference type="PANTHER" id="PTHR48081:SF32">
    <property type="entry name" value="ALPHA_BETA HYDROLASE FOLD-3 DOMAIN-CONTAINING PROTEIN"/>
    <property type="match status" value="1"/>
</dbReference>
<keyword evidence="4" id="KW-0812">Transmembrane</keyword>
<keyword evidence="7" id="KW-1185">Reference proteome</keyword>
<dbReference type="Proteomes" id="UP001230051">
    <property type="component" value="Unassembled WGS sequence"/>
</dbReference>
<name>A0AAD8FQ72_ACIOX</name>
<keyword evidence="4" id="KW-1133">Transmembrane helix</keyword>
<sequence length="412" mass="45888">MELGVAIIILCFAAVFAAFMLLVFGLIYAEFSNSEIPLGVAQPGKLRLIHGLLVGIAVLGRIFQNMGLCTQVGFTRWVSNTLLPTSKVPPQLLIKDLTFAGVPVRVYQPKAPSSGHRRGLLYFHGGGWMLGSIDTYDDLCRYIAKESATVVVSVGYRLSPEHRYPAQLDDCLAATSHFLEVAEADYGVDPRKVAVGGDSAGGNLSAALCHRFVENDLPLPCAQILIYPVLQMADFNLPSYQQNQYVPLLYRTRMGFYYLHYLNGDTSLLEDVLDGHHVPVELELKYRKWLGPDNLPPEFKTRGFTPRAVTAHDEEVYDIMKDALEPSVSPLLASDTVLCKMPPTFILTCEFDVLRDDGILFKKRLEDLGVPVTWWHVQDGFHGIVSFFDKGWLSYPSGKQALDRIVSFVKTL</sequence>
<dbReference type="GO" id="GO:0052689">
    <property type="term" value="F:carboxylic ester hydrolase activity"/>
    <property type="evidence" value="ECO:0007669"/>
    <property type="project" value="InterPro"/>
</dbReference>
<evidence type="ECO:0000256" key="1">
    <source>
        <dbReference type="ARBA" id="ARBA00010515"/>
    </source>
</evidence>
<proteinExistence type="inferred from homology"/>
<dbReference type="AlphaFoldDB" id="A0AAD8FQ72"/>
<accession>A0AAD8FQ72</accession>
<organism evidence="6 7">
    <name type="scientific">Acipenser oxyrinchus oxyrinchus</name>
    <dbReference type="NCBI Taxonomy" id="40147"/>
    <lineage>
        <taxon>Eukaryota</taxon>
        <taxon>Metazoa</taxon>
        <taxon>Chordata</taxon>
        <taxon>Craniata</taxon>
        <taxon>Vertebrata</taxon>
        <taxon>Euteleostomi</taxon>
        <taxon>Actinopterygii</taxon>
        <taxon>Chondrostei</taxon>
        <taxon>Acipenseriformes</taxon>
        <taxon>Acipenseridae</taxon>
        <taxon>Acipenser</taxon>
    </lineage>
</organism>
<dbReference type="Pfam" id="PF07859">
    <property type="entry name" value="Abhydrolase_3"/>
    <property type="match status" value="2"/>
</dbReference>
<dbReference type="EMBL" id="JAGXEW010000952">
    <property type="protein sequence ID" value="KAK1133265.1"/>
    <property type="molecule type" value="Genomic_DNA"/>
</dbReference>
<feature type="domain" description="Alpha/beta hydrolase fold-3" evidence="5">
    <location>
        <begin position="120"/>
        <end position="265"/>
    </location>
</feature>
<dbReference type="Gene3D" id="3.40.50.1820">
    <property type="entry name" value="alpha/beta hydrolase"/>
    <property type="match status" value="1"/>
</dbReference>
<dbReference type="PIRSF" id="PIRSF037251">
    <property type="entry name" value="Arylacetamide_deacetylase"/>
    <property type="match status" value="1"/>
</dbReference>
<comment type="similarity">
    <text evidence="1">Belongs to the 'GDXG' lipolytic enzyme family.</text>
</comment>